<accession>A0A2H1JSA0</accession>
<reference evidence="2 3" key="1">
    <citation type="submission" date="2017-03" db="EMBL/GenBank/DDBJ databases">
        <authorList>
            <person name="Afonso C.L."/>
            <person name="Miller P.J."/>
            <person name="Scott M.A."/>
            <person name="Spackman E."/>
            <person name="Goraichik I."/>
            <person name="Dimitrov K.M."/>
            <person name="Suarez D.L."/>
            <person name="Swayne D.E."/>
        </authorList>
    </citation>
    <scope>NUCLEOTIDE SEQUENCE [LARGE SCALE GENOMIC DNA]</scope>
    <source>
        <strain evidence="2 3">CNRZ 918</strain>
    </source>
</reference>
<proteinExistence type="predicted"/>
<dbReference type="AlphaFoldDB" id="A0A2H1JSA0"/>
<dbReference type="RefSeq" id="WP_101619951.1">
    <property type="nucleotide sequence ID" value="NZ_FXZD01000005.1"/>
</dbReference>
<sequence length="216" mass="23402">MTEHPESGFTGRVEGQSQSRPFVPETALRMAPNITDAEALAVFRRKLPGADAEVRSTFHPFWWTVFNAQTSSIFRRRASSMPAGSATAGSRSAGPVAGQRMNVLVNAYSGKGFIAEFEPGGHAVPIEEWLDAFESSDQAGARPESSEVRRSARSLVRTKVLKTVKLGMGVNIDEVGEPRGLLKPNWVVTGANDKYSATILVDGLDSSHYIVRVAKL</sequence>
<feature type="region of interest" description="Disordered" evidence="1">
    <location>
        <begin position="1"/>
        <end position="20"/>
    </location>
</feature>
<evidence type="ECO:0000256" key="1">
    <source>
        <dbReference type="SAM" id="MobiDB-lite"/>
    </source>
</evidence>
<dbReference type="Proteomes" id="UP000234433">
    <property type="component" value="Unassembled WGS sequence"/>
</dbReference>
<dbReference type="EMBL" id="FXZD01000005">
    <property type="protein sequence ID" value="SMX90339.1"/>
    <property type="molecule type" value="Genomic_DNA"/>
</dbReference>
<dbReference type="OrthoDB" id="4802974at2"/>
<organism evidence="2 3">
    <name type="scientific">Brevibacterium antiquum CNRZ 918</name>
    <dbReference type="NCBI Taxonomy" id="1255637"/>
    <lineage>
        <taxon>Bacteria</taxon>
        <taxon>Bacillati</taxon>
        <taxon>Actinomycetota</taxon>
        <taxon>Actinomycetes</taxon>
        <taxon>Micrococcales</taxon>
        <taxon>Brevibacteriaceae</taxon>
        <taxon>Brevibacterium</taxon>
    </lineage>
</organism>
<gene>
    <name evidence="2" type="ORF">BANT918_01843</name>
</gene>
<evidence type="ECO:0000313" key="2">
    <source>
        <dbReference type="EMBL" id="SMX90339.1"/>
    </source>
</evidence>
<evidence type="ECO:0000313" key="3">
    <source>
        <dbReference type="Proteomes" id="UP000234433"/>
    </source>
</evidence>
<name>A0A2H1JSA0_9MICO</name>
<protein>
    <submittedName>
        <fullName evidence="2">Uncharacterized protein</fullName>
    </submittedName>
</protein>